<comment type="caution">
    <text evidence="1">The sequence shown here is derived from an EMBL/GenBank/DDBJ whole genome shotgun (WGS) entry which is preliminary data.</text>
</comment>
<keyword evidence="2" id="KW-1185">Reference proteome</keyword>
<name>A0A2T5V7A9_9HYPH</name>
<gene>
    <name evidence="1" type="ORF">C8N35_1061</name>
</gene>
<dbReference type="InterPro" id="IPR021848">
    <property type="entry name" value="HODM_asu-like"/>
</dbReference>
<dbReference type="Pfam" id="PF11927">
    <property type="entry name" value="HODM_asu-like"/>
    <property type="match status" value="1"/>
</dbReference>
<sequence>MTHARTLFPHMPYDGSKQPFSVGLAPLDLDDWIEIDDRLPAYLAEKTRLFTADETAVFGAEPQTLDAQAEVLALLLDHLPRHFPHLYTVENGAIHIAATGETYRMADFADAPLKLAALLVQEDLVIMRKGRDGYRLVAGALCFPSSWSLREKFGQGMPAIHDNVPGFNNGRMGAIVARIFDNISPGSPVWRLNWSIYGDDDLHHPFAKSLEAQVDQGAHDLFVRVERQTLRRLPRSGDVLFTIRIHVDPFTAFAKHPEGPRLAASLCRQLLALDAAQLDYKGLTKERDRIAATLVDLAGGTGG</sequence>
<evidence type="ECO:0000313" key="1">
    <source>
        <dbReference type="EMBL" id="PTW59620.1"/>
    </source>
</evidence>
<proteinExistence type="predicted"/>
<dbReference type="OrthoDB" id="5242510at2"/>
<dbReference type="AlphaFoldDB" id="A0A2T5V7A9"/>
<dbReference type="RefSeq" id="WP_107990585.1">
    <property type="nucleotide sequence ID" value="NZ_QAYG01000006.1"/>
</dbReference>
<protein>
    <submittedName>
        <fullName evidence="1">Uncharacterized protein DUF3445</fullName>
    </submittedName>
</protein>
<organism evidence="1 2">
    <name type="scientific">Breoghania corrubedonensis</name>
    <dbReference type="NCBI Taxonomy" id="665038"/>
    <lineage>
        <taxon>Bacteria</taxon>
        <taxon>Pseudomonadati</taxon>
        <taxon>Pseudomonadota</taxon>
        <taxon>Alphaproteobacteria</taxon>
        <taxon>Hyphomicrobiales</taxon>
        <taxon>Stappiaceae</taxon>
        <taxon>Breoghania</taxon>
    </lineage>
</organism>
<reference evidence="1 2" key="1">
    <citation type="submission" date="2018-04" db="EMBL/GenBank/DDBJ databases">
        <title>Genomic Encyclopedia of Archaeal and Bacterial Type Strains, Phase II (KMG-II): from individual species to whole genera.</title>
        <authorList>
            <person name="Goeker M."/>
        </authorList>
    </citation>
    <scope>NUCLEOTIDE SEQUENCE [LARGE SCALE GENOMIC DNA]</scope>
    <source>
        <strain evidence="1 2">DSM 23382</strain>
    </source>
</reference>
<accession>A0A2T5V7A9</accession>
<dbReference type="Proteomes" id="UP000244081">
    <property type="component" value="Unassembled WGS sequence"/>
</dbReference>
<dbReference type="EMBL" id="QAYG01000006">
    <property type="protein sequence ID" value="PTW59620.1"/>
    <property type="molecule type" value="Genomic_DNA"/>
</dbReference>
<evidence type="ECO:0000313" key="2">
    <source>
        <dbReference type="Proteomes" id="UP000244081"/>
    </source>
</evidence>